<reference evidence="1 2" key="1">
    <citation type="submission" date="2016-10" db="EMBL/GenBank/DDBJ databases">
        <authorList>
            <person name="Varghese N."/>
            <person name="Submissions S."/>
        </authorList>
    </citation>
    <scope>NUCLEOTIDE SEQUENCE [LARGE SCALE GENOMIC DNA]</scope>
    <source>
        <strain evidence="1 2">FF3</strain>
    </source>
</reference>
<dbReference type="SUPFAM" id="SSF48295">
    <property type="entry name" value="TrpR-like"/>
    <property type="match status" value="1"/>
</dbReference>
<dbReference type="Pfam" id="PF01527">
    <property type="entry name" value="HTH_Tnp_1"/>
    <property type="match status" value="1"/>
</dbReference>
<dbReference type="InterPro" id="IPR002514">
    <property type="entry name" value="Transposase_8"/>
</dbReference>
<organism evidence="1 2">
    <name type="scientific">Marinovum algicola</name>
    <dbReference type="NCBI Taxonomy" id="42444"/>
    <lineage>
        <taxon>Bacteria</taxon>
        <taxon>Pseudomonadati</taxon>
        <taxon>Pseudomonadota</taxon>
        <taxon>Alphaproteobacteria</taxon>
        <taxon>Rhodobacterales</taxon>
        <taxon>Roseobacteraceae</taxon>
        <taxon>Marinovum</taxon>
    </lineage>
</organism>
<accession>A0A975WFG4</accession>
<dbReference type="PANTHER" id="PTHR37936:SF3">
    <property type="entry name" value="TRANSPOSASE INSC FOR INSERTION ELEMENT IS2A-RELATED"/>
    <property type="match status" value="1"/>
</dbReference>
<dbReference type="GO" id="GO:0043565">
    <property type="term" value="F:sequence-specific DNA binding"/>
    <property type="evidence" value="ECO:0007669"/>
    <property type="project" value="InterPro"/>
</dbReference>
<proteinExistence type="predicted"/>
<comment type="caution">
    <text evidence="1">The sequence shown here is derived from an EMBL/GenBank/DDBJ whole genome shotgun (WGS) entry which is preliminary data.</text>
</comment>
<dbReference type="Proteomes" id="UP000182932">
    <property type="component" value="Unassembled WGS sequence"/>
</dbReference>
<name>A0A975WFG4_9RHOB</name>
<evidence type="ECO:0000313" key="1">
    <source>
        <dbReference type="EMBL" id="SEK11167.1"/>
    </source>
</evidence>
<dbReference type="GO" id="GO:0004803">
    <property type="term" value="F:transposase activity"/>
    <property type="evidence" value="ECO:0007669"/>
    <property type="project" value="InterPro"/>
</dbReference>
<dbReference type="GeneID" id="80821180"/>
<sequence>MCATNSFLKSLGVEIYASGHRRWPDEAKALAVSMTLEAGATVNAVAERFGILPNQLSAWRREAKQGKLVLPAAEVEEPVFAPLVVCEVAEEEARPKVTSQAAPIRIIRGAVVIELAHDMPVARVAEIVHALEAHPC</sequence>
<dbReference type="EMBL" id="FNYY01000036">
    <property type="protein sequence ID" value="SEK11167.1"/>
    <property type="molecule type" value="Genomic_DNA"/>
</dbReference>
<evidence type="ECO:0000313" key="2">
    <source>
        <dbReference type="Proteomes" id="UP000182932"/>
    </source>
</evidence>
<protein>
    <submittedName>
        <fullName evidence="1">Transposase</fullName>
    </submittedName>
</protein>
<dbReference type="InterPro" id="IPR010921">
    <property type="entry name" value="Trp_repressor/repl_initiator"/>
</dbReference>
<dbReference type="PANTHER" id="PTHR37936">
    <property type="entry name" value="TRANSPOSASE INSC FOR INSERTION ELEMENT IS2A-RELATED"/>
    <property type="match status" value="1"/>
</dbReference>
<keyword evidence="2" id="KW-1185">Reference proteome</keyword>
<dbReference type="RefSeq" id="WP_074840377.1">
    <property type="nucleotide sequence ID" value="NZ_CBDCHI020000001.1"/>
</dbReference>
<gene>
    <name evidence="1" type="ORF">SAMN04487940_13625</name>
</gene>
<dbReference type="GO" id="GO:0006313">
    <property type="term" value="P:DNA transposition"/>
    <property type="evidence" value="ECO:0007669"/>
    <property type="project" value="InterPro"/>
</dbReference>
<dbReference type="AlphaFoldDB" id="A0A975WFG4"/>